<dbReference type="AlphaFoldDB" id="A8IPI6"/>
<proteinExistence type="predicted"/>
<sequence>MSAKVLRHHLPLFSGTDAPLPAELAEARKPGVPSRNIKPLFEAKPVAATKAGPVPLTAKAAAPVQPKKEPAPDPAAILAAAVKAAREEARAEAQKEFEAERAREAEAFEAHLQLVRQQWIIETGNTLAEGLKGAMAEMEERLATAVGRILVPFVQDGVRVQALERLTAEVSRLLSTPGVPVIRVSGPQDMLDALKARCGEAGMEYEVKDEVDVRVTADDTIIETQLRAWSAHLTEALA</sequence>
<accession>A8IPI6</accession>
<reference evidence="1 2" key="5">
    <citation type="journal article" date="2010" name="Appl. Environ. Microbiol.">
        <title>phrR-like gene praR of Azorhizobium caulinodans ORS571 is essential for symbiosis with Sesbania rostrata and is involved in expression of reb genes.</title>
        <authorList>
            <person name="Akiba N."/>
            <person name="Aono T."/>
            <person name="Toyazaki H."/>
            <person name="Sato S."/>
            <person name="Oyaizu H."/>
        </authorList>
    </citation>
    <scope>NUCLEOTIDE SEQUENCE [LARGE SCALE GENOMIC DNA]</scope>
    <source>
        <strain evidence="2">ATCC 43989 / DSM 5975 / JCM 20966 / LMG 6465 / NBRC 14845 / NCIMB 13405 / ORS 571</strain>
    </source>
</reference>
<dbReference type="HOGENOM" id="CLU_1163995_0_0_5"/>
<name>A8IPI6_AZOC5</name>
<keyword evidence="2" id="KW-1185">Reference proteome</keyword>
<organism evidence="1 2">
    <name type="scientific">Azorhizobium caulinodans (strain ATCC 43989 / DSM 5975 / JCM 20966 / LMG 6465 / NBRC 14845 / NCIMB 13405 / ORS 571)</name>
    <dbReference type="NCBI Taxonomy" id="438753"/>
    <lineage>
        <taxon>Bacteria</taxon>
        <taxon>Pseudomonadati</taxon>
        <taxon>Pseudomonadota</taxon>
        <taxon>Alphaproteobacteria</taxon>
        <taxon>Hyphomicrobiales</taxon>
        <taxon>Xanthobacteraceae</taxon>
        <taxon>Azorhizobium</taxon>
    </lineage>
</organism>
<dbReference type="eggNOG" id="ENOG50332YW">
    <property type="taxonomic scope" value="Bacteria"/>
</dbReference>
<dbReference type="RefSeq" id="WP_012169157.1">
    <property type="nucleotide sequence ID" value="NC_009937.1"/>
</dbReference>
<reference evidence="2" key="2">
    <citation type="submission" date="2007-04" db="EMBL/GenBank/DDBJ databases">
        <title>Complete genome sequence of the nitrogen-fixing bacterium Azorhizobium caulinodans ORS571.</title>
        <authorList>
            <person name="Lee K.B."/>
            <person name="Backer P.D."/>
            <person name="Aono T."/>
            <person name="Liu C.T."/>
            <person name="Suzuki S."/>
            <person name="Suzuki T."/>
            <person name="Kaneko T."/>
            <person name="Yamada M."/>
            <person name="Tabata S."/>
            <person name="Kupfer D.M."/>
            <person name="Najar F.Z."/>
            <person name="Wiley G.B."/>
            <person name="Roe B."/>
            <person name="Binnewies T."/>
            <person name="Ussery D."/>
            <person name="Vereecke D."/>
            <person name="Gevers D."/>
            <person name="Holsters M."/>
            <person name="Oyaizu H."/>
        </authorList>
    </citation>
    <scope>NUCLEOTIDE SEQUENCE [LARGE SCALE GENOMIC DNA]</scope>
    <source>
        <strain evidence="2">ATCC 43989 / DSM 5975 / JCM 20966 / LMG 6465 / NBRC 14845 / NCIMB 13405 / ORS 571</strain>
    </source>
</reference>
<reference evidence="1 2" key="1">
    <citation type="journal article" date="2007" name="Appl. Environ. Microbiol.">
        <title>Rhizobial factors required for stem nodule maturation and maintenance in Sesbania rostrata-Azorhizobium caulinodans ORS571 symbiosis.</title>
        <authorList>
            <person name="Suzuki S."/>
            <person name="Aono T."/>
            <person name="Lee KB."/>
            <person name="Suzuki T."/>
            <person name="Liu CT."/>
            <person name="Miwa H."/>
            <person name="Wakao S."/>
            <person name="Iki T."/>
            <person name="Oyaizu H."/>
        </authorList>
    </citation>
    <scope>NUCLEOTIDE SEQUENCE [LARGE SCALE GENOMIC DNA]</scope>
    <source>
        <strain evidence="2">ATCC 43989 / DSM 5975 / JCM 20966 / LMG 6465 / NBRC 14845 / NCIMB 13405 / ORS 571</strain>
    </source>
</reference>
<reference evidence="1 2" key="6">
    <citation type="journal article" date="2011" name="Appl. Environ. Microbiol.">
        <title>Involvement of the azorhizobial chromosome partition gene (parA) in the onset of bacteroid differentiation during Sesbania rostrata stem nodule development.</title>
        <authorList>
            <person name="Liu CT."/>
            <person name="Lee KB."/>
            <person name="Wang YS."/>
            <person name="Peng MH."/>
            <person name="Lee KT."/>
            <person name="Suzuki S."/>
            <person name="Suzuki T."/>
            <person name="Oyaizu H."/>
        </authorList>
    </citation>
    <scope>NUCLEOTIDE SEQUENCE [LARGE SCALE GENOMIC DNA]</scope>
    <source>
        <strain evidence="2">ATCC 43989 / DSM 5975 / JCM 20966 / LMG 6465 / NBRC 14845 / NCIMB 13405 / ORS 571</strain>
    </source>
</reference>
<gene>
    <name evidence="1" type="ordered locus">AZC_0626</name>
</gene>
<evidence type="ECO:0000313" key="2">
    <source>
        <dbReference type="Proteomes" id="UP000000270"/>
    </source>
</evidence>
<dbReference type="EMBL" id="AP009384">
    <property type="protein sequence ID" value="BAF86624.1"/>
    <property type="molecule type" value="Genomic_DNA"/>
</dbReference>
<dbReference type="KEGG" id="azc:AZC_0626"/>
<reference evidence="1 2" key="3">
    <citation type="journal article" date="2008" name="BMC Genomics">
        <title>The genome of the versatile nitrogen fixer Azorhizobium caulinodans ORS571.</title>
        <authorList>
            <person name="Lee KB."/>
            <person name="Backer P.D."/>
            <person name="Aono T."/>
            <person name="Liu CT."/>
            <person name="Suzuki S."/>
            <person name="Suzuki T."/>
            <person name="Kaneko T."/>
            <person name="Yamada M."/>
            <person name="Tabata S."/>
            <person name="Kupfer D.M."/>
            <person name="Najar F.Z."/>
            <person name="Wiley G.B."/>
            <person name="Roe B."/>
            <person name="Binnewies T.T."/>
            <person name="Ussery D.W."/>
            <person name="D'Haeze W."/>
            <person name="Herder J.D."/>
            <person name="Gevers D."/>
            <person name="Vereecke D."/>
            <person name="Holsters M."/>
            <person name="Oyaizu H."/>
        </authorList>
    </citation>
    <scope>NUCLEOTIDE SEQUENCE [LARGE SCALE GENOMIC DNA]</scope>
    <source>
        <strain evidence="2">ATCC 43989 / DSM 5975 / JCM 20966 / LMG 6465 / NBRC 14845 / NCIMB 13405 / ORS 571</strain>
    </source>
</reference>
<reference evidence="1 2" key="4">
    <citation type="journal article" date="2009" name="Appl. Environ. Microbiol.">
        <title>Comparative genome-wide transcriptional profiling of Azorhizobium caulinodans ORS571 grown under free-living and symbiotic conditions.</title>
        <authorList>
            <person name="Tsukada S."/>
            <person name="Aono T."/>
            <person name="Akiba N."/>
            <person name="Lee KB."/>
            <person name="Liu CT."/>
            <person name="Toyazaki H."/>
            <person name="Oyaizu H."/>
        </authorList>
    </citation>
    <scope>NUCLEOTIDE SEQUENCE [LARGE SCALE GENOMIC DNA]</scope>
    <source>
        <strain evidence="2">ATCC 43989 / DSM 5975 / JCM 20966 / LMG 6465 / NBRC 14845 / NCIMB 13405 / ORS 571</strain>
    </source>
</reference>
<dbReference type="Proteomes" id="UP000000270">
    <property type="component" value="Chromosome"/>
</dbReference>
<evidence type="ECO:0000313" key="1">
    <source>
        <dbReference type="EMBL" id="BAF86624.1"/>
    </source>
</evidence>
<dbReference type="STRING" id="438753.AZC_0626"/>
<protein>
    <submittedName>
        <fullName evidence="1">Uncharacterized protein</fullName>
    </submittedName>
</protein>